<dbReference type="GO" id="GO:0015026">
    <property type="term" value="F:coreceptor activity"/>
    <property type="evidence" value="ECO:0007669"/>
    <property type="project" value="InterPro"/>
</dbReference>
<evidence type="ECO:0000256" key="9">
    <source>
        <dbReference type="ARBA" id="ARBA00023157"/>
    </source>
</evidence>
<dbReference type="PANTHER" id="PTHR14076">
    <property type="entry name" value="RECEPTOR ACTIVITY MODIFYING PROTEIN RAMP"/>
    <property type="match status" value="1"/>
</dbReference>
<dbReference type="GO" id="GO:0001525">
    <property type="term" value="P:angiogenesis"/>
    <property type="evidence" value="ECO:0007669"/>
    <property type="project" value="TreeGrafter"/>
</dbReference>
<accession>A0AAD8G113</accession>
<evidence type="ECO:0000313" key="14">
    <source>
        <dbReference type="Proteomes" id="UP001230051"/>
    </source>
</evidence>
<evidence type="ECO:0000256" key="1">
    <source>
        <dbReference type="ARBA" id="ARBA00004251"/>
    </source>
</evidence>
<sequence>MKSMCPALSLLCFLLLGTGGLAYRNSTGEESNKSNDYCNVYSQYCYVQKHIYNVTHLQCYETIIDLMCWKIFNNGMHSLDKGKWCTWTNVSSLYSNFTQCTERKADCLNIPWPNNLIENHFVLLHSKYFNNCNFFNVYRDPPEKIVLALILTPISIIPLMVALVVWKTKNCKTGS</sequence>
<comment type="subcellular location">
    <subcellularLocation>
        <location evidence="1">Cell membrane</location>
        <topology evidence="1">Single-pass type I membrane protein</topology>
    </subcellularLocation>
</comment>
<dbReference type="GO" id="GO:0006886">
    <property type="term" value="P:intracellular protein transport"/>
    <property type="evidence" value="ECO:0007669"/>
    <property type="project" value="InterPro"/>
</dbReference>
<keyword evidence="7 11" id="KW-1133">Transmembrane helix</keyword>
<keyword evidence="4" id="KW-1003">Cell membrane</keyword>
<evidence type="ECO:0000313" key="13">
    <source>
        <dbReference type="EMBL" id="KAK1159122.1"/>
    </source>
</evidence>
<organism evidence="13 14">
    <name type="scientific">Acipenser oxyrinchus oxyrinchus</name>
    <dbReference type="NCBI Taxonomy" id="40147"/>
    <lineage>
        <taxon>Eukaryota</taxon>
        <taxon>Metazoa</taxon>
        <taxon>Chordata</taxon>
        <taxon>Craniata</taxon>
        <taxon>Vertebrata</taxon>
        <taxon>Euteleostomi</taxon>
        <taxon>Actinopterygii</taxon>
        <taxon>Chondrostei</taxon>
        <taxon>Acipenseriformes</taxon>
        <taxon>Acipenseridae</taxon>
        <taxon>Acipenser</taxon>
    </lineage>
</organism>
<evidence type="ECO:0000256" key="4">
    <source>
        <dbReference type="ARBA" id="ARBA00022475"/>
    </source>
</evidence>
<dbReference type="GO" id="GO:0032870">
    <property type="term" value="P:cellular response to hormone stimulus"/>
    <property type="evidence" value="ECO:0007669"/>
    <property type="project" value="TreeGrafter"/>
</dbReference>
<feature type="transmembrane region" description="Helical" evidence="11">
    <location>
        <begin position="145"/>
        <end position="166"/>
    </location>
</feature>
<name>A0AAD8G113_ACIOX</name>
<dbReference type="InterPro" id="IPR038126">
    <property type="entry name" value="RAMP_sf"/>
</dbReference>
<evidence type="ECO:0000256" key="10">
    <source>
        <dbReference type="ARBA" id="ARBA00023170"/>
    </source>
</evidence>
<evidence type="ECO:0000256" key="6">
    <source>
        <dbReference type="ARBA" id="ARBA00022729"/>
    </source>
</evidence>
<keyword evidence="10 13" id="KW-0675">Receptor</keyword>
<dbReference type="GO" id="GO:0072659">
    <property type="term" value="P:protein localization to plasma membrane"/>
    <property type="evidence" value="ECO:0007669"/>
    <property type="project" value="TreeGrafter"/>
</dbReference>
<keyword evidence="14" id="KW-1185">Reference proteome</keyword>
<dbReference type="GO" id="GO:0005886">
    <property type="term" value="C:plasma membrane"/>
    <property type="evidence" value="ECO:0007669"/>
    <property type="project" value="UniProtKB-SubCell"/>
</dbReference>
<evidence type="ECO:0000256" key="8">
    <source>
        <dbReference type="ARBA" id="ARBA00023136"/>
    </source>
</evidence>
<dbReference type="Gene3D" id="1.10.150.510">
    <property type="entry name" value="Receptor activity modifying family"/>
    <property type="match status" value="1"/>
</dbReference>
<proteinExistence type="inferred from homology"/>
<protein>
    <submittedName>
        <fullName evidence="13">Receptor activity-modifying protein 1-like isoform X1</fullName>
    </submittedName>
</protein>
<dbReference type="GO" id="GO:0031623">
    <property type="term" value="P:receptor internalization"/>
    <property type="evidence" value="ECO:0007669"/>
    <property type="project" value="TreeGrafter"/>
</dbReference>
<evidence type="ECO:0000256" key="11">
    <source>
        <dbReference type="SAM" id="Phobius"/>
    </source>
</evidence>
<dbReference type="InterPro" id="IPR006985">
    <property type="entry name" value="RAMP"/>
</dbReference>
<evidence type="ECO:0000256" key="12">
    <source>
        <dbReference type="SAM" id="SignalP"/>
    </source>
</evidence>
<dbReference type="GO" id="GO:0009986">
    <property type="term" value="C:cell surface"/>
    <property type="evidence" value="ECO:0007669"/>
    <property type="project" value="TreeGrafter"/>
</dbReference>
<reference evidence="13" key="1">
    <citation type="submission" date="2022-02" db="EMBL/GenBank/DDBJ databases">
        <title>Atlantic sturgeon de novo genome assembly.</title>
        <authorList>
            <person name="Stock M."/>
            <person name="Klopp C."/>
            <person name="Guiguen Y."/>
            <person name="Cabau C."/>
            <person name="Parinello H."/>
            <person name="Santidrian Yebra-Pimentel E."/>
            <person name="Kuhl H."/>
            <person name="Dirks R.P."/>
            <person name="Guessner J."/>
            <person name="Wuertz S."/>
            <person name="Du K."/>
            <person name="Schartl M."/>
        </authorList>
    </citation>
    <scope>NUCLEOTIDE SEQUENCE</scope>
    <source>
        <strain evidence="13">STURGEONOMICS-FGT-2020</strain>
        <tissue evidence="13">Whole blood</tissue>
    </source>
</reference>
<keyword evidence="5 11" id="KW-0812">Transmembrane</keyword>
<feature type="signal peptide" evidence="12">
    <location>
        <begin position="1"/>
        <end position="22"/>
    </location>
</feature>
<dbReference type="Proteomes" id="UP001230051">
    <property type="component" value="Unassembled WGS sequence"/>
</dbReference>
<keyword evidence="8 11" id="KW-0472">Membrane</keyword>
<keyword evidence="9" id="KW-1015">Disulfide bond</keyword>
<evidence type="ECO:0000256" key="3">
    <source>
        <dbReference type="ARBA" id="ARBA00022448"/>
    </source>
</evidence>
<keyword evidence="6 12" id="KW-0732">Signal</keyword>
<gene>
    <name evidence="13" type="primary">Ramp2</name>
    <name evidence="13" type="ORF">AOXY_G23023</name>
</gene>
<dbReference type="Pfam" id="PF04901">
    <property type="entry name" value="RAMP"/>
    <property type="match status" value="1"/>
</dbReference>
<dbReference type="GO" id="GO:0043235">
    <property type="term" value="C:receptor complex"/>
    <property type="evidence" value="ECO:0007669"/>
    <property type="project" value="TreeGrafter"/>
</dbReference>
<evidence type="ECO:0000256" key="2">
    <source>
        <dbReference type="ARBA" id="ARBA00007087"/>
    </source>
</evidence>
<evidence type="ECO:0000256" key="5">
    <source>
        <dbReference type="ARBA" id="ARBA00022692"/>
    </source>
</evidence>
<comment type="similarity">
    <text evidence="2">Belongs to the RAMP family.</text>
</comment>
<evidence type="ECO:0000256" key="7">
    <source>
        <dbReference type="ARBA" id="ARBA00022989"/>
    </source>
</evidence>
<dbReference type="EMBL" id="JAGXEW010000023">
    <property type="protein sequence ID" value="KAK1159122.1"/>
    <property type="molecule type" value="Genomic_DNA"/>
</dbReference>
<feature type="chain" id="PRO_5042162505" evidence="12">
    <location>
        <begin position="23"/>
        <end position="175"/>
    </location>
</feature>
<comment type="caution">
    <text evidence="13">The sequence shown here is derived from an EMBL/GenBank/DDBJ whole genome shotgun (WGS) entry which is preliminary data.</text>
</comment>
<keyword evidence="3" id="KW-0813">Transport</keyword>
<dbReference type="AlphaFoldDB" id="A0AAD8G113"/>
<dbReference type="GO" id="GO:0006816">
    <property type="term" value="P:calcium ion transport"/>
    <property type="evidence" value="ECO:0007669"/>
    <property type="project" value="TreeGrafter"/>
</dbReference>
<dbReference type="GO" id="GO:0007186">
    <property type="term" value="P:G protein-coupled receptor signaling pathway"/>
    <property type="evidence" value="ECO:0007669"/>
    <property type="project" value="TreeGrafter"/>
</dbReference>
<dbReference type="PANTHER" id="PTHR14076:SF10">
    <property type="entry name" value="RAMP2 PROTEIN"/>
    <property type="match status" value="1"/>
</dbReference>
<dbReference type="GO" id="GO:0008277">
    <property type="term" value="P:regulation of G protein-coupled receptor signaling pathway"/>
    <property type="evidence" value="ECO:0007669"/>
    <property type="project" value="InterPro"/>
</dbReference>